<reference evidence="12 13" key="1">
    <citation type="journal article" date="2021" name="Nat. Commun.">
        <title>Reductive evolution and unique predatory mode in the CPR bacterium Vampirococcus lugosii.</title>
        <authorList>
            <person name="Moreira D."/>
            <person name="Zivanovic Y."/>
            <person name="Lopez-Archilla A.I."/>
            <person name="Iniesto M."/>
            <person name="Lopez-Garcia P."/>
        </authorList>
    </citation>
    <scope>NUCLEOTIDE SEQUENCE [LARGE SCALE GENOMIC DNA]</scope>
    <source>
        <strain evidence="12">Chiprana</strain>
    </source>
</reference>
<dbReference type="EMBL" id="JAEDAM010000085">
    <property type="protein sequence ID" value="MBS8122393.1"/>
    <property type="molecule type" value="Genomic_DNA"/>
</dbReference>
<evidence type="ECO:0000256" key="6">
    <source>
        <dbReference type="ARBA" id="ARBA00022722"/>
    </source>
</evidence>
<evidence type="ECO:0000256" key="1">
    <source>
        <dbReference type="ARBA" id="ARBA00000077"/>
    </source>
</evidence>
<dbReference type="NCBIfam" id="NF001236">
    <property type="entry name" value="PRK00203.1"/>
    <property type="match status" value="1"/>
</dbReference>
<dbReference type="CDD" id="cd09278">
    <property type="entry name" value="RNase_HI_prokaryote_like"/>
    <property type="match status" value="1"/>
</dbReference>
<dbReference type="Pfam" id="PF00075">
    <property type="entry name" value="RNase_H"/>
    <property type="match status" value="1"/>
</dbReference>
<accession>A0ABS5QP36</accession>
<dbReference type="PROSITE" id="PS50879">
    <property type="entry name" value="RNASE_H_1"/>
    <property type="match status" value="1"/>
</dbReference>
<dbReference type="PANTHER" id="PTHR10642">
    <property type="entry name" value="RIBONUCLEASE H1"/>
    <property type="match status" value="1"/>
</dbReference>
<name>A0ABS5QP36_9BACT</name>
<proteinExistence type="inferred from homology"/>
<evidence type="ECO:0000256" key="3">
    <source>
        <dbReference type="ARBA" id="ARBA00005300"/>
    </source>
</evidence>
<keyword evidence="9" id="KW-0378">Hydrolase</keyword>
<evidence type="ECO:0000256" key="8">
    <source>
        <dbReference type="ARBA" id="ARBA00022759"/>
    </source>
</evidence>
<dbReference type="InterPro" id="IPR012337">
    <property type="entry name" value="RNaseH-like_sf"/>
</dbReference>
<comment type="catalytic activity">
    <reaction evidence="1">
        <text>Endonucleolytic cleavage to 5'-phosphomonoester.</text>
        <dbReference type="EC" id="3.1.26.4"/>
    </reaction>
</comment>
<evidence type="ECO:0000259" key="11">
    <source>
        <dbReference type="PROSITE" id="PS50879"/>
    </source>
</evidence>
<evidence type="ECO:0000313" key="13">
    <source>
        <dbReference type="Proteomes" id="UP000680365"/>
    </source>
</evidence>
<comment type="caution">
    <text evidence="12">The sequence shown here is derived from an EMBL/GenBank/DDBJ whole genome shotgun (WGS) entry which is preliminary data.</text>
</comment>
<protein>
    <recommendedName>
        <fullName evidence="5">ribonuclease H</fullName>
        <ecNumber evidence="5">3.1.26.4</ecNumber>
    </recommendedName>
</protein>
<keyword evidence="6" id="KW-0540">Nuclease</keyword>
<dbReference type="SUPFAM" id="SSF53098">
    <property type="entry name" value="Ribonuclease H-like"/>
    <property type="match status" value="1"/>
</dbReference>
<comment type="subunit">
    <text evidence="4">Monomer.</text>
</comment>
<comment type="similarity">
    <text evidence="3">Belongs to the RNase H family.</text>
</comment>
<keyword evidence="10" id="KW-0460">Magnesium</keyword>
<dbReference type="InterPro" id="IPR002156">
    <property type="entry name" value="RNaseH_domain"/>
</dbReference>
<evidence type="ECO:0000256" key="2">
    <source>
        <dbReference type="ARBA" id="ARBA00001946"/>
    </source>
</evidence>
<dbReference type="Gene3D" id="3.30.420.10">
    <property type="entry name" value="Ribonuclease H-like superfamily/Ribonuclease H"/>
    <property type="match status" value="1"/>
</dbReference>
<evidence type="ECO:0000256" key="7">
    <source>
        <dbReference type="ARBA" id="ARBA00022723"/>
    </source>
</evidence>
<sequence>MFDKFVNYKNYLIIKKINQKSKMDIIKIYTDGSCLGNPGPGGYASILIFGENTKKIFGSQENTTNNRMELLAVIKALSQIKKRKIPIEINVDSKYVCDGVEKYLQIWENNGWKLSNKQTVKNQDLWKELSLLLKKFTSIKRNWVKAHNNNPMNELVDKLARKEAEKIKNNI</sequence>
<evidence type="ECO:0000256" key="4">
    <source>
        <dbReference type="ARBA" id="ARBA00011245"/>
    </source>
</evidence>
<keyword evidence="8" id="KW-0255">Endonuclease</keyword>
<comment type="cofactor">
    <cofactor evidence="2">
        <name>Mg(2+)</name>
        <dbReference type="ChEBI" id="CHEBI:18420"/>
    </cofactor>
</comment>
<dbReference type="InterPro" id="IPR036397">
    <property type="entry name" value="RNaseH_sf"/>
</dbReference>
<feature type="domain" description="RNase H type-1" evidence="11">
    <location>
        <begin position="22"/>
        <end position="165"/>
    </location>
</feature>
<dbReference type="InterPro" id="IPR050092">
    <property type="entry name" value="RNase_H"/>
</dbReference>
<dbReference type="InterPro" id="IPR022892">
    <property type="entry name" value="RNaseHI"/>
</dbReference>
<dbReference type="EC" id="3.1.26.4" evidence="5"/>
<dbReference type="PANTHER" id="PTHR10642:SF26">
    <property type="entry name" value="RIBONUCLEASE H1"/>
    <property type="match status" value="1"/>
</dbReference>
<evidence type="ECO:0000256" key="10">
    <source>
        <dbReference type="ARBA" id="ARBA00022842"/>
    </source>
</evidence>
<evidence type="ECO:0000313" key="12">
    <source>
        <dbReference type="EMBL" id="MBS8122393.1"/>
    </source>
</evidence>
<keyword evidence="7" id="KW-0479">Metal-binding</keyword>
<organism evidence="12 13">
    <name type="scientific">Candidatus Vampirococcus lugosii</name>
    <dbReference type="NCBI Taxonomy" id="2789015"/>
    <lineage>
        <taxon>Bacteria</taxon>
        <taxon>Candidatus Absconditibacteriota</taxon>
        <taxon>Vampirococcus</taxon>
    </lineage>
</organism>
<keyword evidence="13" id="KW-1185">Reference proteome</keyword>
<gene>
    <name evidence="12" type="ORF">VAMP_397n11</name>
</gene>
<evidence type="ECO:0000256" key="9">
    <source>
        <dbReference type="ARBA" id="ARBA00022801"/>
    </source>
</evidence>
<dbReference type="Proteomes" id="UP000680365">
    <property type="component" value="Unassembled WGS sequence"/>
</dbReference>
<evidence type="ECO:0000256" key="5">
    <source>
        <dbReference type="ARBA" id="ARBA00012180"/>
    </source>
</evidence>